<gene>
    <name evidence="10" type="ORF">PhCBS80983_g03658</name>
</gene>
<comment type="subcellular location">
    <subcellularLocation>
        <location evidence="1 7">Membrane</location>
        <topology evidence="1 7">Single-pass type I membrane protein</topology>
    </subcellularLocation>
</comment>
<evidence type="ECO:0000256" key="6">
    <source>
        <dbReference type="ARBA" id="ARBA00023136"/>
    </source>
</evidence>
<proteinExistence type="inferred from homology"/>
<dbReference type="AlphaFoldDB" id="A0A507E1M8"/>
<dbReference type="Pfam" id="PF01105">
    <property type="entry name" value="EMP24_GP25L"/>
    <property type="match status" value="1"/>
</dbReference>
<keyword evidence="5" id="KW-1133">Transmembrane helix</keyword>
<dbReference type="PANTHER" id="PTHR22811">
    <property type="entry name" value="TRANSMEMBRANE EMP24 DOMAIN-CONTAINING PROTEIN"/>
    <property type="match status" value="1"/>
</dbReference>
<keyword evidence="4 8" id="KW-0732">Signal</keyword>
<dbReference type="EMBL" id="QEAQ01000048">
    <property type="protein sequence ID" value="TPX57724.1"/>
    <property type="molecule type" value="Genomic_DNA"/>
</dbReference>
<name>A0A507E1M8_9FUNG</name>
<dbReference type="SMART" id="SM01190">
    <property type="entry name" value="EMP24_GP25L"/>
    <property type="match status" value="1"/>
</dbReference>
<evidence type="ECO:0000256" key="4">
    <source>
        <dbReference type="ARBA" id="ARBA00022729"/>
    </source>
</evidence>
<feature type="domain" description="GOLD" evidence="9">
    <location>
        <begin position="30"/>
        <end position="126"/>
    </location>
</feature>
<keyword evidence="6" id="KW-0472">Membrane</keyword>
<keyword evidence="3 7" id="KW-0812">Transmembrane</keyword>
<evidence type="ECO:0000313" key="11">
    <source>
        <dbReference type="Proteomes" id="UP000318582"/>
    </source>
</evidence>
<evidence type="ECO:0000256" key="8">
    <source>
        <dbReference type="SAM" id="SignalP"/>
    </source>
</evidence>
<dbReference type="STRING" id="109895.A0A507E1M8"/>
<evidence type="ECO:0000256" key="7">
    <source>
        <dbReference type="RuleBase" id="RU003827"/>
    </source>
</evidence>
<keyword evidence="11" id="KW-1185">Reference proteome</keyword>
<accession>A0A507E1M8</accession>
<dbReference type="Proteomes" id="UP000318582">
    <property type="component" value="Unassembled WGS sequence"/>
</dbReference>
<reference evidence="10 11" key="1">
    <citation type="journal article" date="2019" name="Sci. Rep.">
        <title>Comparative genomics of chytrid fungi reveal insights into the obligate biotrophic and pathogenic lifestyle of Synchytrium endobioticum.</title>
        <authorList>
            <person name="van de Vossenberg B.T.L.H."/>
            <person name="Warris S."/>
            <person name="Nguyen H.D.T."/>
            <person name="van Gent-Pelzer M.P.E."/>
            <person name="Joly D.L."/>
            <person name="van de Geest H.C."/>
            <person name="Bonants P.J.M."/>
            <person name="Smith D.S."/>
            <person name="Levesque C.A."/>
            <person name="van der Lee T.A.J."/>
        </authorList>
    </citation>
    <scope>NUCLEOTIDE SEQUENCE [LARGE SCALE GENOMIC DNA]</scope>
    <source>
        <strain evidence="10 11">CBS 809.83</strain>
    </source>
</reference>
<dbReference type="PROSITE" id="PS50866">
    <property type="entry name" value="GOLD"/>
    <property type="match status" value="1"/>
</dbReference>
<feature type="signal peptide" evidence="8">
    <location>
        <begin position="1"/>
        <end position="20"/>
    </location>
</feature>
<protein>
    <recommendedName>
        <fullName evidence="9">GOLD domain-containing protein</fullName>
    </recommendedName>
</protein>
<evidence type="ECO:0000256" key="2">
    <source>
        <dbReference type="ARBA" id="ARBA00007104"/>
    </source>
</evidence>
<evidence type="ECO:0000313" key="10">
    <source>
        <dbReference type="EMBL" id="TPX57724.1"/>
    </source>
</evidence>
<dbReference type="GO" id="GO:0016020">
    <property type="term" value="C:membrane"/>
    <property type="evidence" value="ECO:0007669"/>
    <property type="project" value="UniProtKB-SubCell"/>
</dbReference>
<evidence type="ECO:0000256" key="5">
    <source>
        <dbReference type="ARBA" id="ARBA00022989"/>
    </source>
</evidence>
<evidence type="ECO:0000256" key="3">
    <source>
        <dbReference type="ARBA" id="ARBA00022692"/>
    </source>
</evidence>
<sequence>MRSLPPVLLVLALFLSHVNALYFYLDGSKQKCFYEELPAETTVVGNYRSEELNAAGQFVSNPVRGLQINVEQTESHVRVLSLRGKNEGRFIFSTAESGEYSICLFTVSPGWFSTATKTRLYFELVFGEARHDDPSDMKKEALTDLGIQIRALSTKVANVRREQEYQREREAEFRNTSEAANSHVQNWTILQLVVLSATCVWQLRYLRNFFVAKKLV</sequence>
<comment type="caution">
    <text evidence="10">The sequence shown here is derived from an EMBL/GenBank/DDBJ whole genome shotgun (WGS) entry which is preliminary data.</text>
</comment>
<dbReference type="InterPro" id="IPR009038">
    <property type="entry name" value="GOLD_dom"/>
</dbReference>
<dbReference type="InterPro" id="IPR015720">
    <property type="entry name" value="Emp24-like"/>
</dbReference>
<evidence type="ECO:0000256" key="1">
    <source>
        <dbReference type="ARBA" id="ARBA00004479"/>
    </source>
</evidence>
<comment type="similarity">
    <text evidence="2 7">Belongs to the EMP24/GP25L family.</text>
</comment>
<feature type="chain" id="PRO_5021375790" description="GOLD domain-containing protein" evidence="8">
    <location>
        <begin position="21"/>
        <end position="216"/>
    </location>
</feature>
<organism evidence="10 11">
    <name type="scientific">Powellomyces hirtus</name>
    <dbReference type="NCBI Taxonomy" id="109895"/>
    <lineage>
        <taxon>Eukaryota</taxon>
        <taxon>Fungi</taxon>
        <taxon>Fungi incertae sedis</taxon>
        <taxon>Chytridiomycota</taxon>
        <taxon>Chytridiomycota incertae sedis</taxon>
        <taxon>Chytridiomycetes</taxon>
        <taxon>Spizellomycetales</taxon>
        <taxon>Powellomycetaceae</taxon>
        <taxon>Powellomyces</taxon>
    </lineage>
</organism>
<evidence type="ECO:0000259" key="9">
    <source>
        <dbReference type="PROSITE" id="PS50866"/>
    </source>
</evidence>